<dbReference type="OrthoDB" id="6762350at2759"/>
<dbReference type="Proteomes" id="UP000031036">
    <property type="component" value="Unassembled WGS sequence"/>
</dbReference>
<organism evidence="1 2">
    <name type="scientific">Toxocara canis</name>
    <name type="common">Canine roundworm</name>
    <dbReference type="NCBI Taxonomy" id="6265"/>
    <lineage>
        <taxon>Eukaryota</taxon>
        <taxon>Metazoa</taxon>
        <taxon>Ecdysozoa</taxon>
        <taxon>Nematoda</taxon>
        <taxon>Chromadorea</taxon>
        <taxon>Rhabditida</taxon>
        <taxon>Spirurina</taxon>
        <taxon>Ascaridomorpha</taxon>
        <taxon>Ascaridoidea</taxon>
        <taxon>Toxocaridae</taxon>
        <taxon>Toxocara</taxon>
    </lineage>
</organism>
<proteinExistence type="predicted"/>
<comment type="caution">
    <text evidence="1">The sequence shown here is derived from an EMBL/GenBank/DDBJ whole genome shotgun (WGS) entry which is preliminary data.</text>
</comment>
<gene>
    <name evidence="1" type="ORF">Tcan_08168</name>
</gene>
<keyword evidence="2" id="KW-1185">Reference proteome</keyword>
<accession>A0A0B2VWJ4</accession>
<name>A0A0B2VWJ4_TOXCA</name>
<dbReference type="EMBL" id="JPKZ01000649">
    <property type="protein sequence ID" value="KHN86053.1"/>
    <property type="molecule type" value="Genomic_DNA"/>
</dbReference>
<protein>
    <submittedName>
        <fullName evidence="1">Uncharacterized protein</fullName>
    </submittedName>
</protein>
<evidence type="ECO:0000313" key="2">
    <source>
        <dbReference type="Proteomes" id="UP000031036"/>
    </source>
</evidence>
<dbReference type="AlphaFoldDB" id="A0A0B2VWJ4"/>
<evidence type="ECO:0000313" key="1">
    <source>
        <dbReference type="EMBL" id="KHN86053.1"/>
    </source>
</evidence>
<sequence length="192" mass="21375">MAERVDSITQVYGPTGGERAVPSEGQAWGETKVWIEVTGTSRRAHDQAGTEPLLDVILALLLSVLTDIYIHKYSLYQFILGPSVYKNIAEQKPNPLSKREKTNFLLQVITGNEVRKNVKLKRLNYDITAAASTCEKAVIEIEGIALVLFRNPDTAKIYELNHHWERISVAECLSAVVLIFPGNLMVMYGTAS</sequence>
<reference evidence="1 2" key="1">
    <citation type="submission" date="2014-11" db="EMBL/GenBank/DDBJ databases">
        <title>Genetic blueprint of the zoonotic pathogen Toxocara canis.</title>
        <authorList>
            <person name="Zhu X.-Q."/>
            <person name="Korhonen P.K."/>
            <person name="Cai H."/>
            <person name="Young N.D."/>
            <person name="Nejsum P."/>
            <person name="von Samson-Himmelstjerna G."/>
            <person name="Boag P.R."/>
            <person name="Tan P."/>
            <person name="Li Q."/>
            <person name="Min J."/>
            <person name="Yang Y."/>
            <person name="Wang X."/>
            <person name="Fang X."/>
            <person name="Hall R.S."/>
            <person name="Hofmann A."/>
            <person name="Sternberg P.W."/>
            <person name="Jex A.R."/>
            <person name="Gasser R.B."/>
        </authorList>
    </citation>
    <scope>NUCLEOTIDE SEQUENCE [LARGE SCALE GENOMIC DNA]</scope>
    <source>
        <strain evidence="1">PN_DK_2014</strain>
    </source>
</reference>